<accession>A0AAV7RGU3</accession>
<dbReference type="Proteomes" id="UP001066276">
    <property type="component" value="Chromosome 5"/>
</dbReference>
<protein>
    <submittedName>
        <fullName evidence="1">Uncharacterized protein</fullName>
    </submittedName>
</protein>
<dbReference type="AlphaFoldDB" id="A0AAV7RGU3"/>
<reference evidence="1" key="1">
    <citation type="journal article" date="2022" name="bioRxiv">
        <title>Sequencing and chromosome-scale assembly of the giantPleurodeles waltlgenome.</title>
        <authorList>
            <person name="Brown T."/>
            <person name="Elewa A."/>
            <person name="Iarovenko S."/>
            <person name="Subramanian E."/>
            <person name="Araus A.J."/>
            <person name="Petzold A."/>
            <person name="Susuki M."/>
            <person name="Suzuki K.-i.T."/>
            <person name="Hayashi T."/>
            <person name="Toyoda A."/>
            <person name="Oliveira C."/>
            <person name="Osipova E."/>
            <person name="Leigh N.D."/>
            <person name="Simon A."/>
            <person name="Yun M.H."/>
        </authorList>
    </citation>
    <scope>NUCLEOTIDE SEQUENCE</scope>
    <source>
        <strain evidence="1">20211129_DDA</strain>
        <tissue evidence="1">Liver</tissue>
    </source>
</reference>
<proteinExistence type="predicted"/>
<keyword evidence="2" id="KW-1185">Reference proteome</keyword>
<comment type="caution">
    <text evidence="1">The sequence shown here is derived from an EMBL/GenBank/DDBJ whole genome shotgun (WGS) entry which is preliminary data.</text>
</comment>
<dbReference type="EMBL" id="JANPWB010000009">
    <property type="protein sequence ID" value="KAJ1150730.1"/>
    <property type="molecule type" value="Genomic_DNA"/>
</dbReference>
<sequence length="74" mass="7985">MSCHGCRGIAGAAACRYHPVSGRLSGLSGIAFSHSRREPPGRGMWCVFVRCVDNLQVRTLEKVAVALLRPQSCT</sequence>
<gene>
    <name evidence="1" type="ORF">NDU88_003519</name>
</gene>
<evidence type="ECO:0000313" key="1">
    <source>
        <dbReference type="EMBL" id="KAJ1150730.1"/>
    </source>
</evidence>
<organism evidence="1 2">
    <name type="scientific">Pleurodeles waltl</name>
    <name type="common">Iberian ribbed newt</name>
    <dbReference type="NCBI Taxonomy" id="8319"/>
    <lineage>
        <taxon>Eukaryota</taxon>
        <taxon>Metazoa</taxon>
        <taxon>Chordata</taxon>
        <taxon>Craniata</taxon>
        <taxon>Vertebrata</taxon>
        <taxon>Euteleostomi</taxon>
        <taxon>Amphibia</taxon>
        <taxon>Batrachia</taxon>
        <taxon>Caudata</taxon>
        <taxon>Salamandroidea</taxon>
        <taxon>Salamandridae</taxon>
        <taxon>Pleurodelinae</taxon>
        <taxon>Pleurodeles</taxon>
    </lineage>
</organism>
<evidence type="ECO:0000313" key="2">
    <source>
        <dbReference type="Proteomes" id="UP001066276"/>
    </source>
</evidence>
<name>A0AAV7RGU3_PLEWA</name>